<dbReference type="VEuPathDB" id="FungiDB:NECHADRAFT_81941"/>
<dbReference type="EMBL" id="GG698912">
    <property type="protein sequence ID" value="EEU39196.1"/>
    <property type="molecule type" value="Genomic_DNA"/>
</dbReference>
<dbReference type="OrthoDB" id="5242875at2759"/>
<name>C7ZA16_FUSV7</name>
<dbReference type="RefSeq" id="XP_003044909.1">
    <property type="nucleotide sequence ID" value="XM_003044863.1"/>
</dbReference>
<organism evidence="2 3">
    <name type="scientific">Fusarium vanettenii (strain ATCC MYA-4622 / CBS 123669 / FGSC 9596 / NRRL 45880 / 77-13-4)</name>
    <name type="common">Fusarium solani subsp. pisi</name>
    <dbReference type="NCBI Taxonomy" id="660122"/>
    <lineage>
        <taxon>Eukaryota</taxon>
        <taxon>Fungi</taxon>
        <taxon>Dikarya</taxon>
        <taxon>Ascomycota</taxon>
        <taxon>Pezizomycotina</taxon>
        <taxon>Sordariomycetes</taxon>
        <taxon>Hypocreomycetidae</taxon>
        <taxon>Hypocreales</taxon>
        <taxon>Nectriaceae</taxon>
        <taxon>Fusarium</taxon>
        <taxon>Fusarium solani species complex</taxon>
        <taxon>Fusarium vanettenii</taxon>
    </lineage>
</organism>
<evidence type="ECO:0000313" key="3">
    <source>
        <dbReference type="Proteomes" id="UP000005206"/>
    </source>
</evidence>
<dbReference type="GeneID" id="9672091"/>
<gene>
    <name evidence="2" type="ORF">NECHADRAFT_81941</name>
</gene>
<dbReference type="AlphaFoldDB" id="C7ZA16"/>
<evidence type="ECO:0000313" key="2">
    <source>
        <dbReference type="EMBL" id="EEU39196.1"/>
    </source>
</evidence>
<feature type="region of interest" description="Disordered" evidence="1">
    <location>
        <begin position="35"/>
        <end position="60"/>
    </location>
</feature>
<accession>C7ZA16</accession>
<reference evidence="2 3" key="1">
    <citation type="journal article" date="2009" name="PLoS Genet.">
        <title>The genome of Nectria haematococca: contribution of supernumerary chromosomes to gene expansion.</title>
        <authorList>
            <person name="Coleman J.J."/>
            <person name="Rounsley S.D."/>
            <person name="Rodriguez-Carres M."/>
            <person name="Kuo A."/>
            <person name="Wasmann C.C."/>
            <person name="Grimwood J."/>
            <person name="Schmutz J."/>
            <person name="Taga M."/>
            <person name="White G.J."/>
            <person name="Zhou S."/>
            <person name="Schwartz D.C."/>
            <person name="Freitag M."/>
            <person name="Ma L.J."/>
            <person name="Danchin E.G."/>
            <person name="Henrissat B."/>
            <person name="Coutinho P.M."/>
            <person name="Nelson D.R."/>
            <person name="Straney D."/>
            <person name="Napoli C.A."/>
            <person name="Barker B.M."/>
            <person name="Gribskov M."/>
            <person name="Rep M."/>
            <person name="Kroken S."/>
            <person name="Molnar I."/>
            <person name="Rensing C."/>
            <person name="Kennell J.C."/>
            <person name="Zamora J."/>
            <person name="Farman M.L."/>
            <person name="Selker E.U."/>
            <person name="Salamov A."/>
            <person name="Shapiro H."/>
            <person name="Pangilinan J."/>
            <person name="Lindquist E."/>
            <person name="Lamers C."/>
            <person name="Grigoriev I.V."/>
            <person name="Geiser D.M."/>
            <person name="Covert S.F."/>
            <person name="Temporini E."/>
            <person name="Vanetten H.D."/>
        </authorList>
    </citation>
    <scope>NUCLEOTIDE SEQUENCE [LARGE SCALE GENOMIC DNA]</scope>
    <source>
        <strain evidence="3">ATCC MYA-4622 / CBS 123669 / FGSC 9596 / NRRL 45880 / 77-13-4</strain>
    </source>
</reference>
<dbReference type="Proteomes" id="UP000005206">
    <property type="component" value="Chromosome 6"/>
</dbReference>
<sequence length="240" mass="26746">MATATQADDISTSWQGRCPGMVFARAIIKTLTSTSSPLLDDRSGGTEEESLQPEEPTSQQIETYNELCQSILDVCKNGPFEERLNADTHPSSEAFVRVPELSELAKISGGTFFIDENTGNICRNRVSSMAHLFLQTCPGDENSGWGPLVQGMLREAIERTPDADELEEIAGMIYFRWELGLLADYMVEAFGLPKPGGEICILWDSRDQRSKVDNYQLHSMIFGRLKRSPSKTFRNLTPTN</sequence>
<dbReference type="KEGG" id="nhe:NECHADRAFT_81941"/>
<keyword evidence="3" id="KW-1185">Reference proteome</keyword>
<protein>
    <submittedName>
        <fullName evidence="2">Uncharacterized protein</fullName>
    </submittedName>
</protein>
<dbReference type="InParanoid" id="C7ZA16"/>
<dbReference type="HOGENOM" id="CLU_1156669_0_0_1"/>
<evidence type="ECO:0000256" key="1">
    <source>
        <dbReference type="SAM" id="MobiDB-lite"/>
    </source>
</evidence>
<proteinExistence type="predicted"/>